<dbReference type="KEGG" id="ttr:Tter_2388"/>
<keyword evidence="1" id="KW-0472">Membrane</keyword>
<accession>D1CHR4</accession>
<feature type="transmembrane region" description="Helical" evidence="1">
    <location>
        <begin position="27"/>
        <end position="44"/>
    </location>
</feature>
<reference evidence="3" key="1">
    <citation type="journal article" date="2010" name="Stand. Genomic Sci.">
        <title>Complete genome sequence of 'Thermobaculum terrenum' type strain (YNP1).</title>
        <authorList>
            <person name="Kiss H."/>
            <person name="Cleland D."/>
            <person name="Lapidus A."/>
            <person name="Lucas S."/>
            <person name="Glavina Del Rio T."/>
            <person name="Nolan M."/>
            <person name="Tice H."/>
            <person name="Han C."/>
            <person name="Goodwin L."/>
            <person name="Pitluck S."/>
            <person name="Liolios K."/>
            <person name="Ivanova N."/>
            <person name="Mavromatis K."/>
            <person name="Ovchinnikova G."/>
            <person name="Pati A."/>
            <person name="Chen A."/>
            <person name="Palaniappan K."/>
            <person name="Land M."/>
            <person name="Hauser L."/>
            <person name="Chang Y."/>
            <person name="Jeffries C."/>
            <person name="Lu M."/>
            <person name="Brettin T."/>
            <person name="Detter J."/>
            <person name="Goker M."/>
            <person name="Tindall B."/>
            <person name="Beck B."/>
            <person name="McDermott T."/>
            <person name="Woyke T."/>
            <person name="Bristow J."/>
            <person name="Eisen J."/>
            <person name="Markowitz V."/>
            <person name="Hugenholtz P."/>
            <person name="Kyrpides N."/>
            <person name="Klenk H."/>
            <person name="Cheng J."/>
        </authorList>
    </citation>
    <scope>NUCLEOTIDE SEQUENCE [LARGE SCALE GENOMIC DNA]</scope>
    <source>
        <strain evidence="3">ATCC BAA-798 / YNP1</strain>
    </source>
</reference>
<evidence type="ECO:0000256" key="1">
    <source>
        <dbReference type="SAM" id="Phobius"/>
    </source>
</evidence>
<protein>
    <submittedName>
        <fullName evidence="2">Uncharacterized protein</fullName>
    </submittedName>
</protein>
<keyword evidence="3" id="KW-1185">Reference proteome</keyword>
<dbReference type="RefSeq" id="WP_012876316.1">
    <property type="nucleotide sequence ID" value="NC_013526.1"/>
</dbReference>
<name>D1CHR4_THET1</name>
<feature type="transmembrane region" description="Helical" evidence="1">
    <location>
        <begin position="50"/>
        <end position="65"/>
    </location>
</feature>
<dbReference type="AlphaFoldDB" id="D1CHR4"/>
<dbReference type="HOGENOM" id="CLU_1677042_0_0_0"/>
<dbReference type="EMBL" id="CP001826">
    <property type="protein sequence ID" value="ACZ43285.1"/>
    <property type="molecule type" value="Genomic_DNA"/>
</dbReference>
<dbReference type="Proteomes" id="UP000000323">
    <property type="component" value="Chromosome 2"/>
</dbReference>
<keyword evidence="1" id="KW-1133">Transmembrane helix</keyword>
<dbReference type="STRING" id="525904.Tter_2388"/>
<proteinExistence type="predicted"/>
<sequence length="157" mass="17955">MGLGLYRTRLRLGWNSLSKAFERNQTLVGNTLAIIFGVPFLSFLPSGVRWGVPIAMVMFTIYRVLKEYRIIRNSLTTPHIPLIVIVGKEKHVREEIEREVREILSPLGFRRRTMSAGGSCPVKTTSSIKMMTCPERCKNGRLWSRNFARLWTTSNLG</sequence>
<organism evidence="2 3">
    <name type="scientific">Thermobaculum terrenum (strain ATCC BAA-798 / CCMEE 7001 / YNP1)</name>
    <dbReference type="NCBI Taxonomy" id="525904"/>
    <lineage>
        <taxon>Bacteria</taxon>
        <taxon>Bacillati</taxon>
        <taxon>Chloroflexota</taxon>
        <taxon>Chloroflexia</taxon>
        <taxon>Candidatus Thermobaculales</taxon>
        <taxon>Candidatus Thermobaculaceae</taxon>
        <taxon>Thermobaculum</taxon>
    </lineage>
</organism>
<evidence type="ECO:0000313" key="3">
    <source>
        <dbReference type="Proteomes" id="UP000000323"/>
    </source>
</evidence>
<gene>
    <name evidence="2" type="ordered locus">Tter_2388</name>
</gene>
<evidence type="ECO:0000313" key="2">
    <source>
        <dbReference type="EMBL" id="ACZ43285.1"/>
    </source>
</evidence>
<keyword evidence="1" id="KW-0812">Transmembrane</keyword>